<reference evidence="7" key="1">
    <citation type="submission" date="2021-03" db="EMBL/GenBank/DDBJ databases">
        <title>Draft genome sequence of rust myrtle Austropuccinia psidii MF-1, a brazilian biotype.</title>
        <authorList>
            <person name="Quecine M.C."/>
            <person name="Pachon D.M.R."/>
            <person name="Bonatelli M.L."/>
            <person name="Correr F.H."/>
            <person name="Franceschini L.M."/>
            <person name="Leite T.F."/>
            <person name="Margarido G.R.A."/>
            <person name="Almeida C.A."/>
            <person name="Ferrarezi J.A."/>
            <person name="Labate C.A."/>
        </authorList>
    </citation>
    <scope>NUCLEOTIDE SEQUENCE</scope>
    <source>
        <strain evidence="7">MF-1</strain>
    </source>
</reference>
<feature type="binding site" evidence="3">
    <location>
        <position position="84"/>
    </location>
    <ligand>
        <name>ATP</name>
        <dbReference type="ChEBI" id="CHEBI:30616"/>
    </ligand>
</feature>
<feature type="compositionally biased region" description="Low complexity" evidence="5">
    <location>
        <begin position="19"/>
        <end position="29"/>
    </location>
</feature>
<organism evidence="7 8">
    <name type="scientific">Austropuccinia psidii MF-1</name>
    <dbReference type="NCBI Taxonomy" id="1389203"/>
    <lineage>
        <taxon>Eukaryota</taxon>
        <taxon>Fungi</taxon>
        <taxon>Dikarya</taxon>
        <taxon>Basidiomycota</taxon>
        <taxon>Pucciniomycotina</taxon>
        <taxon>Pucciniomycetes</taxon>
        <taxon>Pucciniales</taxon>
        <taxon>Sphaerophragmiaceae</taxon>
        <taxon>Austropuccinia</taxon>
    </lineage>
</organism>
<dbReference type="OrthoDB" id="40902at2759"/>
<evidence type="ECO:0000313" key="7">
    <source>
        <dbReference type="EMBL" id="MBW0547071.1"/>
    </source>
</evidence>
<dbReference type="SMART" id="SM00220">
    <property type="entry name" value="S_TKc"/>
    <property type="match status" value="1"/>
</dbReference>
<protein>
    <recommendedName>
        <fullName evidence="6">Protein kinase domain-containing protein</fullName>
    </recommendedName>
</protein>
<proteinExistence type="inferred from homology"/>
<dbReference type="FunFam" id="1.10.510.10:FF:000571">
    <property type="entry name" value="Maternal embryonic leucine zipper kinase"/>
    <property type="match status" value="1"/>
</dbReference>
<dbReference type="SUPFAM" id="SSF56112">
    <property type="entry name" value="Protein kinase-like (PK-like)"/>
    <property type="match status" value="1"/>
</dbReference>
<feature type="domain" description="Protein kinase" evidence="6">
    <location>
        <begin position="53"/>
        <end position="314"/>
    </location>
</feature>
<sequence length="393" mass="44428">MSSSHSNHHHHHLNHLNHHPNTTNTSNHPLQKKRVRHVLGFRDPNIHARKSEFKWGSHLGSGTYGQVTQCTWLNQSPPRQVAIKIVSKSLIPNSTRQISLLNRCLKLHHPHVCQLLDWFQSKQHIYTIMELAQGGELFDHAISHGPFSDRDTAIMINQVIDAMAYIHQQSIVHRDLKPENLFVRGQAPFKPPYDLVVADFGVAVYTNKPDGTHIPLNGICGSPGYTAPEVYRGQLYSNAVDIWAIGIITFILLSGRFPFSHLSGSDFLAESEKPIKFPKRFGITPEAQNFILACLQIDPSKRITAQDALDHPWLTKSKLVEDIVEQRTTTSLADTEYTRCELPSKPHPDQENKIIEKLASITSQDPQDSDLADKLSPIQRTVSFQPENLEFID</sequence>
<evidence type="ECO:0000256" key="3">
    <source>
        <dbReference type="PROSITE-ProRule" id="PRU10141"/>
    </source>
</evidence>
<dbReference type="InterPro" id="IPR008271">
    <property type="entry name" value="Ser/Thr_kinase_AS"/>
</dbReference>
<gene>
    <name evidence="7" type="ORF">O181_086786</name>
</gene>
<name>A0A9Q3G0E2_9BASI</name>
<evidence type="ECO:0000256" key="4">
    <source>
        <dbReference type="RuleBase" id="RU000304"/>
    </source>
</evidence>
<evidence type="ECO:0000259" key="6">
    <source>
        <dbReference type="PROSITE" id="PS50011"/>
    </source>
</evidence>
<dbReference type="Pfam" id="PF00069">
    <property type="entry name" value="Pkinase"/>
    <property type="match status" value="1"/>
</dbReference>
<keyword evidence="2 3" id="KW-0067">ATP-binding</keyword>
<keyword evidence="4" id="KW-0418">Kinase</keyword>
<dbReference type="InterPro" id="IPR017441">
    <property type="entry name" value="Protein_kinase_ATP_BS"/>
</dbReference>
<dbReference type="PROSITE" id="PS00108">
    <property type="entry name" value="PROTEIN_KINASE_ST"/>
    <property type="match status" value="1"/>
</dbReference>
<evidence type="ECO:0000256" key="2">
    <source>
        <dbReference type="ARBA" id="ARBA00022840"/>
    </source>
</evidence>
<dbReference type="Gene3D" id="1.10.510.10">
    <property type="entry name" value="Transferase(Phosphotransferase) domain 1"/>
    <property type="match status" value="1"/>
</dbReference>
<feature type="compositionally biased region" description="Basic residues" evidence="5">
    <location>
        <begin position="1"/>
        <end position="18"/>
    </location>
</feature>
<evidence type="ECO:0000256" key="1">
    <source>
        <dbReference type="ARBA" id="ARBA00022741"/>
    </source>
</evidence>
<dbReference type="PANTHER" id="PTHR24347">
    <property type="entry name" value="SERINE/THREONINE-PROTEIN KINASE"/>
    <property type="match status" value="1"/>
</dbReference>
<dbReference type="PROSITE" id="PS00107">
    <property type="entry name" value="PROTEIN_KINASE_ATP"/>
    <property type="match status" value="1"/>
</dbReference>
<dbReference type="InterPro" id="IPR000719">
    <property type="entry name" value="Prot_kinase_dom"/>
</dbReference>
<dbReference type="EMBL" id="AVOT02052119">
    <property type="protein sequence ID" value="MBW0547071.1"/>
    <property type="molecule type" value="Genomic_DNA"/>
</dbReference>
<dbReference type="InterPro" id="IPR011009">
    <property type="entry name" value="Kinase-like_dom_sf"/>
</dbReference>
<comment type="similarity">
    <text evidence="4">Belongs to the protein kinase superfamily.</text>
</comment>
<evidence type="ECO:0000256" key="5">
    <source>
        <dbReference type="SAM" id="MobiDB-lite"/>
    </source>
</evidence>
<keyword evidence="4" id="KW-0808">Transferase</keyword>
<keyword evidence="8" id="KW-1185">Reference proteome</keyword>
<dbReference type="GO" id="GO:0005524">
    <property type="term" value="F:ATP binding"/>
    <property type="evidence" value="ECO:0007669"/>
    <property type="project" value="UniProtKB-UniRule"/>
</dbReference>
<comment type="caution">
    <text evidence="7">The sequence shown here is derived from an EMBL/GenBank/DDBJ whole genome shotgun (WGS) entry which is preliminary data.</text>
</comment>
<keyword evidence="1 3" id="KW-0547">Nucleotide-binding</keyword>
<dbReference type="PROSITE" id="PS50011">
    <property type="entry name" value="PROTEIN_KINASE_DOM"/>
    <property type="match status" value="1"/>
</dbReference>
<dbReference type="Proteomes" id="UP000765509">
    <property type="component" value="Unassembled WGS sequence"/>
</dbReference>
<dbReference type="AlphaFoldDB" id="A0A9Q3G0E2"/>
<keyword evidence="4" id="KW-0723">Serine/threonine-protein kinase</keyword>
<evidence type="ECO:0000313" key="8">
    <source>
        <dbReference type="Proteomes" id="UP000765509"/>
    </source>
</evidence>
<dbReference type="GO" id="GO:0004674">
    <property type="term" value="F:protein serine/threonine kinase activity"/>
    <property type="evidence" value="ECO:0007669"/>
    <property type="project" value="UniProtKB-KW"/>
</dbReference>
<accession>A0A9Q3G0E2</accession>
<feature type="region of interest" description="Disordered" evidence="5">
    <location>
        <begin position="1"/>
        <end position="29"/>
    </location>
</feature>